<dbReference type="SUPFAM" id="SSF56529">
    <property type="entry name" value="FAH"/>
    <property type="match status" value="1"/>
</dbReference>
<dbReference type="InterPro" id="IPR036663">
    <property type="entry name" value="Fumarylacetoacetase_C_sf"/>
</dbReference>
<keyword evidence="5" id="KW-1185">Reference proteome</keyword>
<dbReference type="GO" id="GO:0003824">
    <property type="term" value="F:catalytic activity"/>
    <property type="evidence" value="ECO:0007669"/>
    <property type="project" value="InterPro"/>
</dbReference>
<dbReference type="EMBL" id="MU003694">
    <property type="protein sequence ID" value="KAF2814761.1"/>
    <property type="molecule type" value="Genomic_DNA"/>
</dbReference>
<reference evidence="4 6" key="1">
    <citation type="journal article" date="2020" name="Stud. Mycol.">
        <title>101 Dothideomycetes genomes: a test case for predicting lifestyles and emergence of pathogens.</title>
        <authorList>
            <person name="Haridas S."/>
            <person name="Albert R."/>
            <person name="Binder M."/>
            <person name="Bloem J."/>
            <person name="Labutti K."/>
            <person name="Salamov A."/>
            <person name="Andreopoulos B."/>
            <person name="Baker S."/>
            <person name="Barry K."/>
            <person name="Bills G."/>
            <person name="Bluhm B."/>
            <person name="Cannon C."/>
            <person name="Castanera R."/>
            <person name="Culley D."/>
            <person name="Daum C."/>
            <person name="Ezra D."/>
            <person name="Gonzalez J."/>
            <person name="Henrissat B."/>
            <person name="Kuo A."/>
            <person name="Liang C."/>
            <person name="Lipzen A."/>
            <person name="Lutzoni F."/>
            <person name="Magnuson J."/>
            <person name="Mondo S."/>
            <person name="Nolan M."/>
            <person name="Ohm R."/>
            <person name="Pangilinan J."/>
            <person name="Park H.-J."/>
            <person name="Ramirez L."/>
            <person name="Alfaro M."/>
            <person name="Sun H."/>
            <person name="Tritt A."/>
            <person name="Yoshinaga Y."/>
            <person name="Zwiers L.-H."/>
            <person name="Turgeon B."/>
            <person name="Goodwin S."/>
            <person name="Spatafora J."/>
            <person name="Crous P."/>
            <person name="Grigoriev I."/>
        </authorList>
    </citation>
    <scope>NUCLEOTIDE SEQUENCE</scope>
    <source>
        <strain evidence="4 6">CBS 304.34</strain>
    </source>
</reference>
<feature type="domain" description="Fumarylacetoacetase-like C-terminal" evidence="3">
    <location>
        <begin position="69"/>
        <end position="125"/>
    </location>
</feature>
<dbReference type="Proteomes" id="UP000504636">
    <property type="component" value="Unplaced"/>
</dbReference>
<name>A0A6A6Z0Y8_9PEZI</name>
<keyword evidence="2" id="KW-0479">Metal-binding</keyword>
<dbReference type="InterPro" id="IPR011234">
    <property type="entry name" value="Fumarylacetoacetase-like_C"/>
</dbReference>
<evidence type="ECO:0000256" key="2">
    <source>
        <dbReference type="ARBA" id="ARBA00022723"/>
    </source>
</evidence>
<dbReference type="PANTHER" id="PTHR11820">
    <property type="entry name" value="ACYLPYRUVASE"/>
    <property type="match status" value="1"/>
</dbReference>
<dbReference type="RefSeq" id="XP_033581725.1">
    <property type="nucleotide sequence ID" value="XM_033722704.1"/>
</dbReference>
<dbReference type="Gene3D" id="3.90.850.10">
    <property type="entry name" value="Fumarylacetoacetase-like, C-terminal domain"/>
    <property type="match status" value="2"/>
</dbReference>
<dbReference type="Pfam" id="PF01557">
    <property type="entry name" value="FAA_hydrolase"/>
    <property type="match status" value="2"/>
</dbReference>
<gene>
    <name evidence="4 6" type="ORF">BDZ99DRAFT_485353</name>
</gene>
<accession>A0A6A6Z0Y8</accession>
<evidence type="ECO:0000313" key="5">
    <source>
        <dbReference type="Proteomes" id="UP000504636"/>
    </source>
</evidence>
<feature type="domain" description="Fumarylacetoacetase-like C-terminal" evidence="3">
    <location>
        <begin position="133"/>
        <end position="236"/>
    </location>
</feature>
<organism evidence="4">
    <name type="scientific">Mytilinidion resinicola</name>
    <dbReference type="NCBI Taxonomy" id="574789"/>
    <lineage>
        <taxon>Eukaryota</taxon>
        <taxon>Fungi</taxon>
        <taxon>Dikarya</taxon>
        <taxon>Ascomycota</taxon>
        <taxon>Pezizomycotina</taxon>
        <taxon>Dothideomycetes</taxon>
        <taxon>Pleosporomycetidae</taxon>
        <taxon>Mytilinidiales</taxon>
        <taxon>Mytilinidiaceae</taxon>
        <taxon>Mytilinidion</taxon>
    </lineage>
</organism>
<comment type="similarity">
    <text evidence="1">Belongs to the FAH family.</text>
</comment>
<evidence type="ECO:0000313" key="6">
    <source>
        <dbReference type="RefSeq" id="XP_033581725.1"/>
    </source>
</evidence>
<dbReference type="AlphaFoldDB" id="A0A6A6Z0Y8"/>
<evidence type="ECO:0000259" key="3">
    <source>
        <dbReference type="Pfam" id="PF01557"/>
    </source>
</evidence>
<dbReference type="GeneID" id="54463597"/>
<evidence type="ECO:0000256" key="1">
    <source>
        <dbReference type="ARBA" id="ARBA00010211"/>
    </source>
</evidence>
<protein>
    <recommendedName>
        <fullName evidence="3">Fumarylacetoacetase-like C-terminal domain-containing protein</fullName>
    </recommendedName>
</protein>
<evidence type="ECO:0000313" key="4">
    <source>
        <dbReference type="EMBL" id="KAF2814761.1"/>
    </source>
</evidence>
<sequence length="281" mass="30791">MPTWTRLICFISTDDLFLRGSTKEATQLKAKAILGGDIYDETGVTFVSDEVATVKKLLGPLKMGDVPLVRCVGLNSRRHIKETGRTQPPFHSLFIRPNTFIHGHGAPIVIPKIAQDDQADYEGELRDPILAGPMPQWNFSKGFDTYCPLGRCLVSSALIPDPSKLHLTTRAVREVRQSEGLADLIFGGTTLRKGTVVMTGSSGGLGFAIAPPSFSRLGSDVEVSVGGIGTLRNGVVARFHYRRSLPMYRLPFAILKAAQRELPWIFRACSPVPPLQLFHLP</sequence>
<dbReference type="OrthoDB" id="411064at2759"/>
<dbReference type="PANTHER" id="PTHR11820:SF100">
    <property type="entry name" value="FUMARYLACETOACETATE HYDROLASE FAMILY PROTEIN (AFU_ORTHOLOGUE AFUA_4G01490)"/>
    <property type="match status" value="1"/>
</dbReference>
<reference evidence="6" key="2">
    <citation type="submission" date="2020-04" db="EMBL/GenBank/DDBJ databases">
        <authorList>
            <consortium name="NCBI Genome Project"/>
        </authorList>
    </citation>
    <scope>NUCLEOTIDE SEQUENCE</scope>
    <source>
        <strain evidence="6">CBS 304.34</strain>
    </source>
</reference>
<dbReference type="GO" id="GO:0046872">
    <property type="term" value="F:metal ion binding"/>
    <property type="evidence" value="ECO:0007669"/>
    <property type="project" value="UniProtKB-KW"/>
</dbReference>
<proteinExistence type="inferred from homology"/>
<reference evidence="6" key="3">
    <citation type="submission" date="2025-04" db="UniProtKB">
        <authorList>
            <consortium name="RefSeq"/>
        </authorList>
    </citation>
    <scope>IDENTIFICATION</scope>
    <source>
        <strain evidence="6">CBS 304.34</strain>
    </source>
</reference>